<dbReference type="PANTHER" id="PTHR33799:SF1">
    <property type="entry name" value="PTS SYSTEM MANNOSE-SPECIFIC EIIAB COMPONENT-RELATED"/>
    <property type="match status" value="1"/>
</dbReference>
<comment type="subcellular location">
    <subcellularLocation>
        <location evidence="1">Cytoplasm</location>
    </subcellularLocation>
</comment>
<keyword evidence="7" id="KW-0418">Kinase</keyword>
<protein>
    <submittedName>
        <fullName evidence="9">PTS system ascorbate-specific IIA component</fullName>
    </submittedName>
</protein>
<proteinExistence type="predicted"/>
<sequence length="138" mass="14780">MIGILLVTHTPLSAAFLAAVTHVFKAPPVNVRALDVKADQDPYEVNELAAQALQEIDDGDGVLILTDICGATPANCAQRLVTLRVNTMLLYGVNLPMLLRALNYRHLPLAQVTQKAIEGGRNGIEGYAQQDNVPHSGA</sequence>
<dbReference type="GO" id="GO:0016301">
    <property type="term" value="F:kinase activity"/>
    <property type="evidence" value="ECO:0007669"/>
    <property type="project" value="UniProtKB-KW"/>
</dbReference>
<name>A0A4R6YBP1_9BURK</name>
<evidence type="ECO:0000256" key="1">
    <source>
        <dbReference type="ARBA" id="ARBA00004496"/>
    </source>
</evidence>
<evidence type="ECO:0000313" key="10">
    <source>
        <dbReference type="Proteomes" id="UP000294480"/>
    </source>
</evidence>
<evidence type="ECO:0000313" key="9">
    <source>
        <dbReference type="EMBL" id="TDR32978.1"/>
    </source>
</evidence>
<gene>
    <name evidence="9" type="ORF">DFR44_10127</name>
</gene>
<dbReference type="InterPro" id="IPR051471">
    <property type="entry name" value="Bacterial_PTS_sugar_comp"/>
</dbReference>
<keyword evidence="6" id="KW-0598">Phosphotransferase system</keyword>
<dbReference type="RefSeq" id="WP_133618680.1">
    <property type="nucleotide sequence ID" value="NZ_SNZE01000001.1"/>
</dbReference>
<dbReference type="Gene3D" id="3.40.50.510">
    <property type="entry name" value="Phosphotransferase system, mannose-type IIA component"/>
    <property type="match status" value="1"/>
</dbReference>
<dbReference type="InterPro" id="IPR033887">
    <property type="entry name" value="PTS_IIA_man"/>
</dbReference>
<evidence type="ECO:0000256" key="5">
    <source>
        <dbReference type="ARBA" id="ARBA00022679"/>
    </source>
</evidence>
<evidence type="ECO:0000256" key="7">
    <source>
        <dbReference type="ARBA" id="ARBA00022777"/>
    </source>
</evidence>
<dbReference type="OrthoDB" id="8795346at2"/>
<dbReference type="InterPro" id="IPR036662">
    <property type="entry name" value="PTS_EIIA_man-typ_sf"/>
</dbReference>
<dbReference type="SUPFAM" id="SSF53062">
    <property type="entry name" value="PTS system fructose IIA component-like"/>
    <property type="match status" value="1"/>
</dbReference>
<reference evidence="9 10" key="1">
    <citation type="submission" date="2019-03" db="EMBL/GenBank/DDBJ databases">
        <title>Genomic Encyclopedia of Type Strains, Phase IV (KMG-IV): sequencing the most valuable type-strain genomes for metagenomic binning, comparative biology and taxonomic classification.</title>
        <authorList>
            <person name="Goeker M."/>
        </authorList>
    </citation>
    <scope>NUCLEOTIDE SEQUENCE [LARGE SCALE GENOMIC DNA]</scope>
    <source>
        <strain evidence="9 10">DSM 102852</strain>
    </source>
</reference>
<feature type="domain" description="PTS EIIA type-4" evidence="8">
    <location>
        <begin position="1"/>
        <end position="124"/>
    </location>
</feature>
<dbReference type="Proteomes" id="UP000294480">
    <property type="component" value="Unassembled WGS sequence"/>
</dbReference>
<evidence type="ECO:0000256" key="2">
    <source>
        <dbReference type="ARBA" id="ARBA00022448"/>
    </source>
</evidence>
<dbReference type="EMBL" id="SNZE01000001">
    <property type="protein sequence ID" value="TDR32978.1"/>
    <property type="molecule type" value="Genomic_DNA"/>
</dbReference>
<dbReference type="AlphaFoldDB" id="A0A4R6YBP1"/>
<keyword evidence="3" id="KW-0963">Cytoplasm</keyword>
<dbReference type="CDD" id="cd00006">
    <property type="entry name" value="PTS_IIA_man"/>
    <property type="match status" value="1"/>
</dbReference>
<dbReference type="GO" id="GO:0016020">
    <property type="term" value="C:membrane"/>
    <property type="evidence" value="ECO:0007669"/>
    <property type="project" value="InterPro"/>
</dbReference>
<accession>A0A4R6YBP1</accession>
<dbReference type="PANTHER" id="PTHR33799">
    <property type="entry name" value="PTS PERMEASE-RELATED-RELATED"/>
    <property type="match status" value="1"/>
</dbReference>
<dbReference type="PROSITE" id="PS51096">
    <property type="entry name" value="PTS_EIIA_TYPE_4"/>
    <property type="match status" value="1"/>
</dbReference>
<comment type="caution">
    <text evidence="9">The sequence shown here is derived from an EMBL/GenBank/DDBJ whole genome shotgun (WGS) entry which is preliminary data.</text>
</comment>
<evidence type="ECO:0000256" key="6">
    <source>
        <dbReference type="ARBA" id="ARBA00022683"/>
    </source>
</evidence>
<keyword evidence="5" id="KW-0808">Transferase</keyword>
<dbReference type="InterPro" id="IPR004701">
    <property type="entry name" value="PTS_EIIA_man-typ"/>
</dbReference>
<keyword evidence="4" id="KW-0762">Sugar transport</keyword>
<dbReference type="GO" id="GO:0009401">
    <property type="term" value="P:phosphoenolpyruvate-dependent sugar phosphotransferase system"/>
    <property type="evidence" value="ECO:0007669"/>
    <property type="project" value="UniProtKB-KW"/>
</dbReference>
<keyword evidence="10" id="KW-1185">Reference proteome</keyword>
<dbReference type="GO" id="GO:0005737">
    <property type="term" value="C:cytoplasm"/>
    <property type="evidence" value="ECO:0007669"/>
    <property type="project" value="UniProtKB-SubCell"/>
</dbReference>
<evidence type="ECO:0000259" key="8">
    <source>
        <dbReference type="PROSITE" id="PS51096"/>
    </source>
</evidence>
<evidence type="ECO:0000256" key="3">
    <source>
        <dbReference type="ARBA" id="ARBA00022490"/>
    </source>
</evidence>
<evidence type="ECO:0000256" key="4">
    <source>
        <dbReference type="ARBA" id="ARBA00022597"/>
    </source>
</evidence>
<organism evidence="9 10">
    <name type="scientific">Hydromonas duriensis</name>
    <dbReference type="NCBI Taxonomy" id="1527608"/>
    <lineage>
        <taxon>Bacteria</taxon>
        <taxon>Pseudomonadati</taxon>
        <taxon>Pseudomonadota</taxon>
        <taxon>Betaproteobacteria</taxon>
        <taxon>Burkholderiales</taxon>
        <taxon>Burkholderiaceae</taxon>
        <taxon>Hydromonas</taxon>
    </lineage>
</organism>
<dbReference type="Pfam" id="PF03610">
    <property type="entry name" value="EIIA-man"/>
    <property type="match status" value="1"/>
</dbReference>
<keyword evidence="2" id="KW-0813">Transport</keyword>